<dbReference type="Pfam" id="PF00106">
    <property type="entry name" value="adh_short"/>
    <property type="match status" value="1"/>
</dbReference>
<dbReference type="SUPFAM" id="SSF51735">
    <property type="entry name" value="NAD(P)-binding Rossmann-fold domains"/>
    <property type="match status" value="1"/>
</dbReference>
<dbReference type="InterPro" id="IPR020904">
    <property type="entry name" value="Sc_DH/Rdtase_CS"/>
</dbReference>
<dbReference type="AlphaFoldDB" id="A0A7X2J1Y8"/>
<dbReference type="InterPro" id="IPR002347">
    <property type="entry name" value="SDR_fam"/>
</dbReference>
<dbReference type="PANTHER" id="PTHR44085:SF2">
    <property type="entry name" value="SEPIAPTERIN REDUCTASE"/>
    <property type="match status" value="1"/>
</dbReference>
<evidence type="ECO:0000313" key="7">
    <source>
        <dbReference type="EMBL" id="MRX73183.1"/>
    </source>
</evidence>
<dbReference type="GO" id="GO:0004757">
    <property type="term" value="F:sepiapterin reductase (NADP+) activity"/>
    <property type="evidence" value="ECO:0007669"/>
    <property type="project" value="TreeGrafter"/>
</dbReference>
<sequence>MDVYIVTGASRGLGESLAKQVLKKGAAVVCIARNVNQQLQSFAEEAEGTLYVVRSDLSVPEEADQAMDKAFSFLQLNDAFSVTLINNAGMVEPISPVGKTDTASLSSQVNLNLLAPMILSSAFTRLLENFQGKKRIVNISSGAASNPYQGWSAYCSTKAGLDMFTKTLAAEQRDHSAPVESISFSPGVMDTEMQKIIRETNKNDFAHVDRFREHYIKGELRSTDFVAELLLNLLSGHVENGRIYSVKEMI</sequence>
<dbReference type="PRINTS" id="PR00081">
    <property type="entry name" value="GDHRDH"/>
</dbReference>
<keyword evidence="5 7" id="KW-0560">Oxidoreductase</keyword>
<dbReference type="GO" id="GO:0005737">
    <property type="term" value="C:cytoplasm"/>
    <property type="evidence" value="ECO:0007669"/>
    <property type="project" value="UniProtKB-SubCell"/>
</dbReference>
<dbReference type="RefSeq" id="WP_154308596.1">
    <property type="nucleotide sequence ID" value="NZ_WKKI01000029.1"/>
</dbReference>
<dbReference type="PRINTS" id="PR00080">
    <property type="entry name" value="SDRFAMILY"/>
</dbReference>
<evidence type="ECO:0000256" key="2">
    <source>
        <dbReference type="ARBA" id="ARBA00006484"/>
    </source>
</evidence>
<keyword evidence="4" id="KW-0521">NADP</keyword>
<keyword evidence="8" id="KW-1185">Reference proteome</keyword>
<comment type="subcellular location">
    <subcellularLocation>
        <location evidence="1">Cytoplasm</location>
    </subcellularLocation>
</comment>
<dbReference type="NCBIfam" id="NF005381">
    <property type="entry name" value="PRK06924.1"/>
    <property type="match status" value="1"/>
</dbReference>
<evidence type="ECO:0000256" key="4">
    <source>
        <dbReference type="ARBA" id="ARBA00022857"/>
    </source>
</evidence>
<organism evidence="7 8">
    <name type="scientific">Metabacillus lacus</name>
    <dbReference type="NCBI Taxonomy" id="1983721"/>
    <lineage>
        <taxon>Bacteria</taxon>
        <taxon>Bacillati</taxon>
        <taxon>Bacillota</taxon>
        <taxon>Bacilli</taxon>
        <taxon>Bacillales</taxon>
        <taxon>Bacillaceae</taxon>
        <taxon>Metabacillus</taxon>
    </lineage>
</organism>
<comment type="caution">
    <text evidence="7">The sequence shown here is derived from an EMBL/GenBank/DDBJ whole genome shotgun (WGS) entry which is preliminary data.</text>
</comment>
<dbReference type="GO" id="GO:0006729">
    <property type="term" value="P:tetrahydrobiopterin biosynthetic process"/>
    <property type="evidence" value="ECO:0007669"/>
    <property type="project" value="TreeGrafter"/>
</dbReference>
<keyword evidence="3" id="KW-0963">Cytoplasm</keyword>
<comment type="similarity">
    <text evidence="2 6">Belongs to the short-chain dehydrogenases/reductases (SDR) family.</text>
</comment>
<dbReference type="Gene3D" id="3.40.50.720">
    <property type="entry name" value="NAD(P)-binding Rossmann-like Domain"/>
    <property type="match status" value="1"/>
</dbReference>
<evidence type="ECO:0000256" key="1">
    <source>
        <dbReference type="ARBA" id="ARBA00004496"/>
    </source>
</evidence>
<dbReference type="InterPro" id="IPR036291">
    <property type="entry name" value="NAD(P)-bd_dom_sf"/>
</dbReference>
<dbReference type="PROSITE" id="PS00061">
    <property type="entry name" value="ADH_SHORT"/>
    <property type="match status" value="1"/>
</dbReference>
<accession>A0A7X2J1Y8</accession>
<gene>
    <name evidence="7" type="ORF">GJU40_13620</name>
</gene>
<dbReference type="InterPro" id="IPR051721">
    <property type="entry name" value="Biopterin_syn/organic_redct"/>
</dbReference>
<dbReference type="EC" id="1.1.1.320" evidence="7"/>
<evidence type="ECO:0000256" key="6">
    <source>
        <dbReference type="RuleBase" id="RU000363"/>
    </source>
</evidence>
<name>A0A7X2J1Y8_9BACI</name>
<dbReference type="PANTHER" id="PTHR44085">
    <property type="entry name" value="SEPIAPTERIN REDUCTASE"/>
    <property type="match status" value="1"/>
</dbReference>
<dbReference type="Proteomes" id="UP000448867">
    <property type="component" value="Unassembled WGS sequence"/>
</dbReference>
<dbReference type="EMBL" id="WKKI01000029">
    <property type="protein sequence ID" value="MRX73183.1"/>
    <property type="molecule type" value="Genomic_DNA"/>
</dbReference>
<protein>
    <submittedName>
        <fullName evidence="7">(S)-benzoin forming benzil reductase</fullName>
        <ecNumber evidence="7">1.1.1.320</ecNumber>
    </submittedName>
</protein>
<dbReference type="OrthoDB" id="9794387at2"/>
<evidence type="ECO:0000256" key="5">
    <source>
        <dbReference type="ARBA" id="ARBA00023002"/>
    </source>
</evidence>
<evidence type="ECO:0000256" key="3">
    <source>
        <dbReference type="ARBA" id="ARBA00022490"/>
    </source>
</evidence>
<evidence type="ECO:0000313" key="8">
    <source>
        <dbReference type="Proteomes" id="UP000448867"/>
    </source>
</evidence>
<proteinExistence type="inferred from homology"/>
<reference evidence="7 8" key="1">
    <citation type="submission" date="2019-11" db="EMBL/GenBank/DDBJ databases">
        <title>Bacillus lacus genome.</title>
        <authorList>
            <person name="Allen C.J."/>
            <person name="Newman J.D."/>
        </authorList>
    </citation>
    <scope>NUCLEOTIDE SEQUENCE [LARGE SCALE GENOMIC DNA]</scope>
    <source>
        <strain evidence="7 8">KCTC 33946</strain>
    </source>
</reference>